<evidence type="ECO:0000313" key="1">
    <source>
        <dbReference type="EMBL" id="NYR16167.1"/>
    </source>
</evidence>
<sequence>MVSLQAVLGPHAYFIQRYGVSPYEDVETAIEKLRKVAPHLAKLLEEVTRR</sequence>
<dbReference type="RefSeq" id="WP_011901750.1">
    <property type="nucleotide sequence ID" value="NZ_JAAVJF010000004.1"/>
</dbReference>
<proteinExistence type="predicted"/>
<reference evidence="1 2" key="1">
    <citation type="journal article" date="2020" name="Nat. Commun.">
        <title>The structures of two archaeal type IV pili illuminate evolutionary relationships.</title>
        <authorList>
            <person name="Wang F."/>
            <person name="Baquero D.P."/>
            <person name="Su Z."/>
            <person name="Beltran L.C."/>
            <person name="Prangishvili D."/>
            <person name="Krupovic M."/>
            <person name="Egelman E.H."/>
        </authorList>
    </citation>
    <scope>NUCLEOTIDE SEQUENCE [LARGE SCALE GENOMIC DNA]</scope>
    <source>
        <strain evidence="1 2">2GA</strain>
    </source>
</reference>
<dbReference type="GeneID" id="44139615"/>
<organism evidence="1 2">
    <name type="scientific">Pyrobaculum arsenaticum</name>
    <dbReference type="NCBI Taxonomy" id="121277"/>
    <lineage>
        <taxon>Archaea</taxon>
        <taxon>Thermoproteota</taxon>
        <taxon>Thermoprotei</taxon>
        <taxon>Thermoproteales</taxon>
        <taxon>Thermoproteaceae</taxon>
        <taxon>Pyrobaculum</taxon>
    </lineage>
</organism>
<dbReference type="OMA" id="GPHAYIL"/>
<protein>
    <recommendedName>
        <fullName evidence="3">PaREP10</fullName>
    </recommendedName>
</protein>
<evidence type="ECO:0000313" key="2">
    <source>
        <dbReference type="Proteomes" id="UP000554766"/>
    </source>
</evidence>
<comment type="caution">
    <text evidence="1">The sequence shown here is derived from an EMBL/GenBank/DDBJ whole genome shotgun (WGS) entry which is preliminary data.</text>
</comment>
<keyword evidence="2" id="KW-1185">Reference proteome</keyword>
<accession>A0A7L4PCJ8</accession>
<dbReference type="AlphaFoldDB" id="A0A7L4PCJ8"/>
<dbReference type="Proteomes" id="UP000554766">
    <property type="component" value="Unassembled WGS sequence"/>
</dbReference>
<dbReference type="EMBL" id="JAAVJF010000004">
    <property type="protein sequence ID" value="NYR16167.1"/>
    <property type="molecule type" value="Genomic_DNA"/>
</dbReference>
<gene>
    <name evidence="1" type="ORF">HC235_09545</name>
</gene>
<evidence type="ECO:0008006" key="3">
    <source>
        <dbReference type="Google" id="ProtNLM"/>
    </source>
</evidence>
<name>A0A7L4PCJ8_9CREN</name>